<dbReference type="GO" id="GO:0045944">
    <property type="term" value="P:positive regulation of transcription by RNA polymerase II"/>
    <property type="evidence" value="ECO:0007669"/>
    <property type="project" value="UniProtKB-ARBA"/>
</dbReference>
<dbReference type="EMBL" id="MKZY01000005">
    <property type="protein sequence ID" value="OOO08431.1"/>
    <property type="molecule type" value="Genomic_DNA"/>
</dbReference>
<organism evidence="8 9">
    <name type="scientific">Aspergillus oryzae</name>
    <name type="common">Yellow koji mold</name>
    <dbReference type="NCBI Taxonomy" id="5062"/>
    <lineage>
        <taxon>Eukaryota</taxon>
        <taxon>Fungi</taxon>
        <taxon>Dikarya</taxon>
        <taxon>Ascomycota</taxon>
        <taxon>Pezizomycotina</taxon>
        <taxon>Eurotiomycetes</taxon>
        <taxon>Eurotiomycetidae</taxon>
        <taxon>Eurotiales</taxon>
        <taxon>Aspergillaceae</taxon>
        <taxon>Aspergillus</taxon>
        <taxon>Aspergillus subgen. Circumdati</taxon>
    </lineage>
</organism>
<evidence type="ECO:0000256" key="5">
    <source>
        <dbReference type="ARBA" id="ARBA00023242"/>
    </source>
</evidence>
<dbReference type="InterPro" id="IPR002100">
    <property type="entry name" value="TF_MADSbox"/>
</dbReference>
<feature type="compositionally biased region" description="Basic residues" evidence="6">
    <location>
        <begin position="1"/>
        <end position="11"/>
    </location>
</feature>
<keyword evidence="5" id="KW-0539">Nucleus</keyword>
<evidence type="ECO:0000256" key="4">
    <source>
        <dbReference type="ARBA" id="ARBA00023163"/>
    </source>
</evidence>
<evidence type="ECO:0000256" key="3">
    <source>
        <dbReference type="ARBA" id="ARBA00023125"/>
    </source>
</evidence>
<dbReference type="OrthoDB" id="4365475at2759"/>
<evidence type="ECO:0000256" key="2">
    <source>
        <dbReference type="ARBA" id="ARBA00023015"/>
    </source>
</evidence>
<feature type="region of interest" description="Disordered" evidence="6">
    <location>
        <begin position="1"/>
        <end position="20"/>
    </location>
</feature>
<dbReference type="Proteomes" id="UP000190312">
    <property type="component" value="Unassembled WGS sequence"/>
</dbReference>
<name>A0A1S9DH75_ASPOZ</name>
<dbReference type="PROSITE" id="PS50066">
    <property type="entry name" value="MADS_BOX_2"/>
    <property type="match status" value="1"/>
</dbReference>
<feature type="region of interest" description="Disordered" evidence="6">
    <location>
        <begin position="120"/>
        <end position="169"/>
    </location>
</feature>
<comment type="caution">
    <text evidence="8">The sequence shown here is derived from an EMBL/GenBank/DDBJ whole genome shotgun (WGS) entry which is preliminary data.</text>
</comment>
<keyword evidence="2" id="KW-0805">Transcription regulation</keyword>
<feature type="compositionally biased region" description="Polar residues" evidence="6">
    <location>
        <begin position="146"/>
        <end position="161"/>
    </location>
</feature>
<evidence type="ECO:0000259" key="7">
    <source>
        <dbReference type="PROSITE" id="PS50066"/>
    </source>
</evidence>
<reference evidence="8 9" key="1">
    <citation type="submission" date="2016-10" db="EMBL/GenBank/DDBJ databases">
        <title>Genome sequencing of Aspergillus oryzae BCC7051.</title>
        <authorList>
            <person name="Thammarongtham C."/>
            <person name="Vorapreeda T."/>
            <person name="Nookaew I."/>
            <person name="Srisuk T."/>
            <person name="Land M."/>
            <person name="Jeennor S."/>
            <person name="Laoteng K."/>
        </authorList>
    </citation>
    <scope>NUCLEOTIDE SEQUENCE [LARGE SCALE GENOMIC DNA]</scope>
    <source>
        <strain evidence="8 9">BCC7051</strain>
    </source>
</reference>
<evidence type="ECO:0000256" key="6">
    <source>
        <dbReference type="SAM" id="MobiDB-lite"/>
    </source>
</evidence>
<evidence type="ECO:0000256" key="1">
    <source>
        <dbReference type="ARBA" id="ARBA00004123"/>
    </source>
</evidence>
<dbReference type="GO" id="GO:0005634">
    <property type="term" value="C:nucleus"/>
    <property type="evidence" value="ECO:0007669"/>
    <property type="project" value="UniProtKB-SubCell"/>
</dbReference>
<evidence type="ECO:0000313" key="8">
    <source>
        <dbReference type="EMBL" id="OOO08431.1"/>
    </source>
</evidence>
<protein>
    <recommendedName>
        <fullName evidence="7">MADS-box domain-containing protein</fullName>
    </recommendedName>
</protein>
<dbReference type="GO" id="GO:0046983">
    <property type="term" value="F:protein dimerization activity"/>
    <property type="evidence" value="ECO:0007669"/>
    <property type="project" value="InterPro"/>
</dbReference>
<keyword evidence="3" id="KW-0238">DNA-binding</keyword>
<proteinExistence type="predicted"/>
<sequence>MKVSSKIKKAYRVQGDRTTQEQIRKRRHNLFKRLKEFNDRYEIDIWLTMRMPSGRIYIFATNPDEPVPSEEEIRENKVPVVHKTPADYVSTGETNPAIPLLDPPALPFLDLPFTKANKDSIQSEPIKDMPQRQMYTDKTVEDRGSVPSNLEQESFRDSSILSAKYEDNE</sequence>
<dbReference type="SUPFAM" id="SSF55455">
    <property type="entry name" value="SRF-like"/>
    <property type="match status" value="1"/>
</dbReference>
<dbReference type="InterPro" id="IPR036879">
    <property type="entry name" value="TF_MADSbox_sf"/>
</dbReference>
<comment type="subcellular location">
    <subcellularLocation>
        <location evidence="1">Nucleus</location>
    </subcellularLocation>
</comment>
<feature type="domain" description="MADS-box" evidence="7">
    <location>
        <begin position="12"/>
        <end position="63"/>
    </location>
</feature>
<keyword evidence="4" id="KW-0804">Transcription</keyword>
<dbReference type="GO" id="GO:0003677">
    <property type="term" value="F:DNA binding"/>
    <property type="evidence" value="ECO:0007669"/>
    <property type="project" value="UniProtKB-KW"/>
</dbReference>
<dbReference type="AlphaFoldDB" id="A0A1S9DH75"/>
<accession>A0A1S9DH75</accession>
<gene>
    <name evidence="8" type="ORF">OAory_01097270</name>
</gene>
<evidence type="ECO:0000313" key="9">
    <source>
        <dbReference type="Proteomes" id="UP000190312"/>
    </source>
</evidence>